<feature type="transmembrane region" description="Helical" evidence="1">
    <location>
        <begin position="63"/>
        <end position="81"/>
    </location>
</feature>
<organism evidence="2 3">
    <name type="scientific">Microbacterium candidum</name>
    <dbReference type="NCBI Taxonomy" id="3041922"/>
    <lineage>
        <taxon>Bacteria</taxon>
        <taxon>Bacillati</taxon>
        <taxon>Actinomycetota</taxon>
        <taxon>Actinomycetes</taxon>
        <taxon>Micrococcales</taxon>
        <taxon>Microbacteriaceae</taxon>
        <taxon>Microbacterium</taxon>
    </lineage>
</organism>
<sequence>MIPILVSALMWLLVASQLILRRGRAERSILYSAVTIAIATTLNIDGLYLWVDRLFGGTNVVTLLADLALMVGIFFLGRAIAKASQHTSGAVRIALGRGVLGVALAGVVVAFFFIDRGPSTTTFMLDLGAQPAAAVYSMIQFTYDAIVLAAMVAVTTRQVRGTKGAERVPPFSVLVGSVLGIALSIVIIVMDVAHVTGDLGLMLSLGEVYGPLYLATFVFLCAGLAGQPAVRRAQARSRADHTRDLVEQVTPIWQRATAVRPGLSQVADAGFNDADAETQLHREIVEIRDAVIDPEASFALTDDERELLEEAEAQLIGGDPARGDRSKESQ</sequence>
<evidence type="ECO:0000256" key="1">
    <source>
        <dbReference type="SAM" id="Phobius"/>
    </source>
</evidence>
<feature type="transmembrane region" description="Helical" evidence="1">
    <location>
        <begin position="210"/>
        <end position="230"/>
    </location>
</feature>
<gene>
    <name evidence="2" type="ORF">QSV35_04735</name>
</gene>
<dbReference type="Proteomes" id="UP001235064">
    <property type="component" value="Unassembled WGS sequence"/>
</dbReference>
<name>A0ABT7MW31_9MICO</name>
<keyword evidence="3" id="KW-1185">Reference proteome</keyword>
<dbReference type="RefSeq" id="WP_286287203.1">
    <property type="nucleotide sequence ID" value="NZ_JASXSZ010000001.1"/>
</dbReference>
<keyword evidence="1" id="KW-1133">Transmembrane helix</keyword>
<dbReference type="EMBL" id="JASXSZ010000001">
    <property type="protein sequence ID" value="MDL9978628.1"/>
    <property type="molecule type" value="Genomic_DNA"/>
</dbReference>
<evidence type="ECO:0000313" key="2">
    <source>
        <dbReference type="EMBL" id="MDL9978628.1"/>
    </source>
</evidence>
<reference evidence="2 3" key="1">
    <citation type="submission" date="2023-06" db="EMBL/GenBank/DDBJ databases">
        <title>Microbacterium sp. nov., isolated from a waste landfill.</title>
        <authorList>
            <person name="Wen W."/>
        </authorList>
    </citation>
    <scope>NUCLEOTIDE SEQUENCE [LARGE SCALE GENOMIC DNA]</scope>
    <source>
        <strain evidence="2 3">ASV49</strain>
    </source>
</reference>
<feature type="transmembrane region" description="Helical" evidence="1">
    <location>
        <begin position="168"/>
        <end position="190"/>
    </location>
</feature>
<accession>A0ABT7MW31</accession>
<evidence type="ECO:0000313" key="3">
    <source>
        <dbReference type="Proteomes" id="UP001235064"/>
    </source>
</evidence>
<keyword evidence="1" id="KW-0812">Transmembrane</keyword>
<proteinExistence type="predicted"/>
<keyword evidence="1" id="KW-0472">Membrane</keyword>
<comment type="caution">
    <text evidence="2">The sequence shown here is derived from an EMBL/GenBank/DDBJ whole genome shotgun (WGS) entry which is preliminary data.</text>
</comment>
<protein>
    <submittedName>
        <fullName evidence="2">Uncharacterized protein</fullName>
    </submittedName>
</protein>
<feature type="transmembrane region" description="Helical" evidence="1">
    <location>
        <begin position="29"/>
        <end position="51"/>
    </location>
</feature>
<feature type="transmembrane region" description="Helical" evidence="1">
    <location>
        <begin position="93"/>
        <end position="114"/>
    </location>
</feature>
<feature type="transmembrane region" description="Helical" evidence="1">
    <location>
        <begin position="134"/>
        <end position="156"/>
    </location>
</feature>